<dbReference type="Proteomes" id="UP000295293">
    <property type="component" value="Unassembled WGS sequence"/>
</dbReference>
<gene>
    <name evidence="2" type="ORF">DFR29_11040</name>
</gene>
<name>A0A4R6YTA4_9GAMM</name>
<feature type="chain" id="PRO_5020711318" evidence="1">
    <location>
        <begin position="22"/>
        <end position="255"/>
    </location>
</feature>
<feature type="signal peptide" evidence="1">
    <location>
        <begin position="1"/>
        <end position="21"/>
    </location>
</feature>
<evidence type="ECO:0000313" key="2">
    <source>
        <dbReference type="EMBL" id="TDR41558.1"/>
    </source>
</evidence>
<comment type="caution">
    <text evidence="2">The sequence shown here is derived from an EMBL/GenBank/DDBJ whole genome shotgun (WGS) entry which is preliminary data.</text>
</comment>
<reference evidence="2 3" key="1">
    <citation type="submission" date="2019-03" db="EMBL/GenBank/DDBJ databases">
        <title>Genomic Encyclopedia of Type Strains, Phase IV (KMG-IV): sequencing the most valuable type-strain genomes for metagenomic binning, comparative biology and taxonomic classification.</title>
        <authorList>
            <person name="Goeker M."/>
        </authorList>
    </citation>
    <scope>NUCLEOTIDE SEQUENCE [LARGE SCALE GENOMIC DNA]</scope>
    <source>
        <strain evidence="2 3">DSM 21667</strain>
    </source>
</reference>
<evidence type="ECO:0000256" key="1">
    <source>
        <dbReference type="SAM" id="SignalP"/>
    </source>
</evidence>
<accession>A0A4R6YTA4</accession>
<dbReference type="OrthoDB" id="5954632at2"/>
<keyword evidence="3" id="KW-1185">Reference proteome</keyword>
<sequence length="255" mass="26564">MFAYRSFALLALLLSAGSAYAQGTITSGGANYVLTASHFDTSPETNFTGVGTGDQLFESGWWFRIQGDTAETVFTAPTTQNYTLDLATINWTDLGGRSLAVTKTHTISSPGAGIGQVATVVTVTNNAATAITLHLFNMIDLDVNGSAATDNATLVQPNNYIRVADASAGTCEYRAPEAVAYLVLPFAAATDVAAQLSNATVTDFANTGLPFGPGDFTGGFQYTLQLAAGATGSVRLFVACNQTATPVSLQQFQVD</sequence>
<proteinExistence type="predicted"/>
<protein>
    <submittedName>
        <fullName evidence="2">Uncharacterized protein</fullName>
    </submittedName>
</protein>
<dbReference type="EMBL" id="SNZH01000010">
    <property type="protein sequence ID" value="TDR41558.1"/>
    <property type="molecule type" value="Genomic_DNA"/>
</dbReference>
<evidence type="ECO:0000313" key="3">
    <source>
        <dbReference type="Proteomes" id="UP000295293"/>
    </source>
</evidence>
<dbReference type="RefSeq" id="WP_133819642.1">
    <property type="nucleotide sequence ID" value="NZ_SNZH01000010.1"/>
</dbReference>
<organism evidence="2 3">
    <name type="scientific">Tahibacter aquaticus</name>
    <dbReference type="NCBI Taxonomy" id="520092"/>
    <lineage>
        <taxon>Bacteria</taxon>
        <taxon>Pseudomonadati</taxon>
        <taxon>Pseudomonadota</taxon>
        <taxon>Gammaproteobacteria</taxon>
        <taxon>Lysobacterales</taxon>
        <taxon>Rhodanobacteraceae</taxon>
        <taxon>Tahibacter</taxon>
    </lineage>
</organism>
<dbReference type="AlphaFoldDB" id="A0A4R6YTA4"/>
<keyword evidence="1" id="KW-0732">Signal</keyword>